<evidence type="ECO:0000256" key="4">
    <source>
        <dbReference type="ARBA" id="ARBA00023172"/>
    </source>
</evidence>
<organism evidence="8 9">
    <name type="scientific">Streptomyces mirabilis</name>
    <dbReference type="NCBI Taxonomy" id="68239"/>
    <lineage>
        <taxon>Bacteria</taxon>
        <taxon>Bacillati</taxon>
        <taxon>Actinomycetota</taxon>
        <taxon>Actinomycetes</taxon>
        <taxon>Kitasatosporales</taxon>
        <taxon>Streptomycetaceae</taxon>
        <taxon>Streptomyces</taxon>
    </lineage>
</organism>
<feature type="domain" description="Probable transposase IS891/IS1136/IS1341" evidence="6">
    <location>
        <begin position="2"/>
        <end position="104"/>
    </location>
</feature>
<accession>A0A1I2X0V1</accession>
<evidence type="ECO:0000259" key="7">
    <source>
        <dbReference type="Pfam" id="PF07282"/>
    </source>
</evidence>
<dbReference type="AlphaFoldDB" id="A0A1I2X0V1"/>
<dbReference type="GO" id="GO:0006310">
    <property type="term" value="P:DNA recombination"/>
    <property type="evidence" value="ECO:0007669"/>
    <property type="project" value="UniProtKB-KW"/>
</dbReference>
<sequence length="260" mass="28418">MKTLAVLADSTGEIRTIANPRHLDTALRHLRRASHVVSRRRGPDRRTGQKPSKRWEKATTRRNKVHHWVANLRTDALHKLTTAVTAEFGTVVVEDLNVAGMLRNRCLARRIADAGFGEIRRQLTYKTRRNGCRVVAAGRWFPSSKTCSGCGAVKAKLPLHVRTYECDACGLVIDRDDNAARNLAALAATTAPTAPTAPTGTGVARPGHRQGVEASWSRPQDPHHPPPPHDGAGRRRNPAALAADRNERPYSSPSPQASVT</sequence>
<proteinExistence type="inferred from homology"/>
<dbReference type="Pfam" id="PF07282">
    <property type="entry name" value="Cas12f1-like_TNB"/>
    <property type="match status" value="1"/>
</dbReference>
<keyword evidence="4" id="KW-0233">DNA recombination</keyword>
<keyword evidence="3" id="KW-0238">DNA-binding</keyword>
<evidence type="ECO:0000256" key="1">
    <source>
        <dbReference type="ARBA" id="ARBA00008761"/>
    </source>
</evidence>
<feature type="domain" description="Cas12f1-like TNB" evidence="7">
    <location>
        <begin position="116"/>
        <end position="183"/>
    </location>
</feature>
<keyword evidence="2" id="KW-0815">Transposition</keyword>
<gene>
    <name evidence="8" type="ORF">SAMN02787118_14053</name>
</gene>
<dbReference type="NCBIfam" id="NF040570">
    <property type="entry name" value="guided_TnpB"/>
    <property type="match status" value="1"/>
</dbReference>
<dbReference type="EMBL" id="FONR01000040">
    <property type="protein sequence ID" value="SFH05571.1"/>
    <property type="molecule type" value="Genomic_DNA"/>
</dbReference>
<dbReference type="GO" id="GO:0003677">
    <property type="term" value="F:DNA binding"/>
    <property type="evidence" value="ECO:0007669"/>
    <property type="project" value="UniProtKB-KW"/>
</dbReference>
<name>A0A1I2X0V1_9ACTN</name>
<feature type="compositionally biased region" description="Low complexity" evidence="5">
    <location>
        <begin position="191"/>
        <end position="205"/>
    </location>
</feature>
<evidence type="ECO:0000313" key="9">
    <source>
        <dbReference type="Proteomes" id="UP000181942"/>
    </source>
</evidence>
<dbReference type="NCBIfam" id="TIGR01766">
    <property type="entry name" value="IS200/IS605 family accessory protein TnpB-like domain"/>
    <property type="match status" value="1"/>
</dbReference>
<evidence type="ECO:0000256" key="5">
    <source>
        <dbReference type="SAM" id="MobiDB-lite"/>
    </source>
</evidence>
<dbReference type="GO" id="GO:0032196">
    <property type="term" value="P:transposition"/>
    <property type="evidence" value="ECO:0007669"/>
    <property type="project" value="UniProtKB-KW"/>
</dbReference>
<dbReference type="Pfam" id="PF01385">
    <property type="entry name" value="OrfB_IS605"/>
    <property type="match status" value="1"/>
</dbReference>
<feature type="compositionally biased region" description="Basic residues" evidence="5">
    <location>
        <begin position="34"/>
        <end position="43"/>
    </location>
</feature>
<feature type="compositionally biased region" description="Polar residues" evidence="5">
    <location>
        <begin position="249"/>
        <end position="260"/>
    </location>
</feature>
<evidence type="ECO:0000313" key="8">
    <source>
        <dbReference type="EMBL" id="SFH05571.1"/>
    </source>
</evidence>
<feature type="region of interest" description="Disordered" evidence="5">
    <location>
        <begin position="34"/>
        <end position="60"/>
    </location>
</feature>
<evidence type="ECO:0000256" key="2">
    <source>
        <dbReference type="ARBA" id="ARBA00022578"/>
    </source>
</evidence>
<protein>
    <submittedName>
        <fullName evidence="8">Transposase, IS605 OrfB family, central region</fullName>
    </submittedName>
</protein>
<dbReference type="InterPro" id="IPR010095">
    <property type="entry name" value="Cas12f1-like_TNB"/>
</dbReference>
<dbReference type="Proteomes" id="UP000181942">
    <property type="component" value="Unassembled WGS sequence"/>
</dbReference>
<evidence type="ECO:0000256" key="3">
    <source>
        <dbReference type="ARBA" id="ARBA00023125"/>
    </source>
</evidence>
<dbReference type="InterPro" id="IPR001959">
    <property type="entry name" value="Transposase"/>
</dbReference>
<evidence type="ECO:0000259" key="6">
    <source>
        <dbReference type="Pfam" id="PF01385"/>
    </source>
</evidence>
<comment type="similarity">
    <text evidence="1">In the C-terminal section; belongs to the transposase 35 family.</text>
</comment>
<reference evidence="8 9" key="1">
    <citation type="submission" date="2016-10" db="EMBL/GenBank/DDBJ databases">
        <authorList>
            <person name="de Groot N.N."/>
        </authorList>
    </citation>
    <scope>NUCLEOTIDE SEQUENCE [LARGE SCALE GENOMIC DNA]</scope>
    <source>
        <strain evidence="8 9">OK461</strain>
    </source>
</reference>
<feature type="region of interest" description="Disordered" evidence="5">
    <location>
        <begin position="191"/>
        <end position="260"/>
    </location>
</feature>